<feature type="chain" id="PRO_5007574061" description="YCII-related domain-containing protein" evidence="1">
    <location>
        <begin position="21"/>
        <end position="229"/>
    </location>
</feature>
<dbReference type="RefSeq" id="WP_068221981.1">
    <property type="nucleotide sequence ID" value="NZ_CP139724.1"/>
</dbReference>
<keyword evidence="1" id="KW-0732">Signal</keyword>
<dbReference type="STRING" id="333140.AWW68_12735"/>
<sequence>MKLKLTFLALFLMVAAQLQAQYGDGRYTFVFLNTNPDRAELPKEQVDSLQSGHIANINRLVKEQKMIAAGPFYNGGGIFLFDTNKTDTEAVLNSDPAISAGRFKLEVYPFDLMEGKLCTLWHKDEADVEMTTYYFVRFEPNKGDENIDAVKTNRFTENLLKELKQKYKDNAELVGAINLNANEGQVVIYKSDQEGGVEELFATHELVKKGLMSYYHRQIYFPKGVFCEN</sequence>
<dbReference type="AlphaFoldDB" id="A0A150X4A3"/>
<dbReference type="InterPro" id="IPR011008">
    <property type="entry name" value="Dimeric_a/b-barrel"/>
</dbReference>
<dbReference type="SUPFAM" id="SSF54909">
    <property type="entry name" value="Dimeric alpha+beta barrel"/>
    <property type="match status" value="1"/>
</dbReference>
<protein>
    <recommendedName>
        <fullName evidence="4">YCII-related domain-containing protein</fullName>
    </recommendedName>
</protein>
<dbReference type="EMBL" id="LRPC01000028">
    <property type="protein sequence ID" value="KYG73550.1"/>
    <property type="molecule type" value="Genomic_DNA"/>
</dbReference>
<reference evidence="2 3" key="1">
    <citation type="submission" date="2016-01" db="EMBL/GenBank/DDBJ databases">
        <title>Genome sequencing of Roseivirga spongicola UST030701-084.</title>
        <authorList>
            <person name="Selvaratnam C."/>
            <person name="Thevarajoo S."/>
            <person name="Goh K.M."/>
            <person name="Ee R."/>
            <person name="Chan K.-G."/>
            <person name="Chong C.S."/>
        </authorList>
    </citation>
    <scope>NUCLEOTIDE SEQUENCE [LARGE SCALE GENOMIC DNA]</scope>
    <source>
        <strain evidence="2 3">UST030701-084</strain>
    </source>
</reference>
<evidence type="ECO:0000313" key="3">
    <source>
        <dbReference type="Proteomes" id="UP000075606"/>
    </source>
</evidence>
<comment type="caution">
    <text evidence="2">The sequence shown here is derived from an EMBL/GenBank/DDBJ whole genome shotgun (WGS) entry which is preliminary data.</text>
</comment>
<dbReference type="Proteomes" id="UP000075606">
    <property type="component" value="Unassembled WGS sequence"/>
</dbReference>
<dbReference type="OrthoDB" id="8481699at2"/>
<gene>
    <name evidence="2" type="ORF">AWW68_12735</name>
</gene>
<feature type="signal peptide" evidence="1">
    <location>
        <begin position="1"/>
        <end position="20"/>
    </location>
</feature>
<proteinExistence type="predicted"/>
<accession>A0A150X4A3</accession>
<organism evidence="2 3">
    <name type="scientific">Roseivirga spongicola</name>
    <dbReference type="NCBI Taxonomy" id="333140"/>
    <lineage>
        <taxon>Bacteria</taxon>
        <taxon>Pseudomonadati</taxon>
        <taxon>Bacteroidota</taxon>
        <taxon>Cytophagia</taxon>
        <taxon>Cytophagales</taxon>
        <taxon>Roseivirgaceae</taxon>
        <taxon>Roseivirga</taxon>
    </lineage>
</organism>
<evidence type="ECO:0008006" key="4">
    <source>
        <dbReference type="Google" id="ProtNLM"/>
    </source>
</evidence>
<evidence type="ECO:0000313" key="2">
    <source>
        <dbReference type="EMBL" id="KYG73550.1"/>
    </source>
</evidence>
<name>A0A150X4A3_9BACT</name>
<keyword evidence="3" id="KW-1185">Reference proteome</keyword>
<evidence type="ECO:0000256" key="1">
    <source>
        <dbReference type="SAM" id="SignalP"/>
    </source>
</evidence>